<dbReference type="EMBL" id="CAIX01000232">
    <property type="protein sequence ID" value="CCI48538.1"/>
    <property type="molecule type" value="Genomic_DNA"/>
</dbReference>
<evidence type="ECO:0000256" key="2">
    <source>
        <dbReference type="ARBA" id="ARBA00022741"/>
    </source>
</evidence>
<evidence type="ECO:0000313" key="7">
    <source>
        <dbReference type="EMBL" id="CCI48538.1"/>
    </source>
</evidence>
<evidence type="ECO:0000256" key="6">
    <source>
        <dbReference type="SAM" id="SignalP"/>
    </source>
</evidence>
<dbReference type="Pfam" id="PF03133">
    <property type="entry name" value="TTL"/>
    <property type="match status" value="1"/>
</dbReference>
<name>A0A024GQA3_9STRA</name>
<dbReference type="PANTHER" id="PTHR12241:SF145">
    <property type="entry name" value="TUBULIN POLYGLUTAMYLASE TTLL5"/>
    <property type="match status" value="1"/>
</dbReference>
<dbReference type="GO" id="GO:0070740">
    <property type="term" value="F:tubulin-glutamic acid ligase activity"/>
    <property type="evidence" value="ECO:0007669"/>
    <property type="project" value="TreeGrafter"/>
</dbReference>
<evidence type="ECO:0000256" key="1">
    <source>
        <dbReference type="ARBA" id="ARBA00022598"/>
    </source>
</evidence>
<dbReference type="PROSITE" id="PS51221">
    <property type="entry name" value="TTL"/>
    <property type="match status" value="1"/>
</dbReference>
<evidence type="ECO:0000256" key="4">
    <source>
        <dbReference type="ARBA" id="ARBA00041448"/>
    </source>
</evidence>
<keyword evidence="8" id="KW-1185">Reference proteome</keyword>
<dbReference type="AlphaFoldDB" id="A0A024GQA3"/>
<dbReference type="OrthoDB" id="202825at2759"/>
<comment type="caution">
    <text evidence="7">The sequence shown here is derived from an EMBL/GenBank/DDBJ whole genome shotgun (WGS) entry which is preliminary data.</text>
</comment>
<dbReference type="GO" id="GO:0036064">
    <property type="term" value="C:ciliary basal body"/>
    <property type="evidence" value="ECO:0007669"/>
    <property type="project" value="TreeGrafter"/>
</dbReference>
<evidence type="ECO:0000313" key="8">
    <source>
        <dbReference type="Proteomes" id="UP000053237"/>
    </source>
</evidence>
<sequence>MIFIVLLFVSSCRTALANGGAPTLVFLPDEDIAAQNPLLSSVIDLLGLQYLMLNQSEYNHSLSYWTIRPEHIGKIRFVWTELDYIHANQYFILSKTTFIQLNRIPGFDILTNDDKFTQHLKRMQQRYGRALFQYVPHYFLLPRDYKQYTVTHTQIKKLVQYEEKRTSDPLAYQRFIARTLPSSTSEATRYNSVQILTNQKEVKQFLAQHDKQLVEIRQYIEPFLSEGHKFNFGVYVAVPSINPLRIYSHRIHLIKIASKEYPNMMQPNTTPSAYTFDNYTAPWDFPPLMRYFVEFPSPNSEGSDAWEILKRYMRSYGIDVNHMEEEITDAIVKSVLSVKTRWEKEIRNVAGEAIHSNQFIQLFQFDFEIDDIGRPWLIQVHSNPTLKPVESILSTDEALRKNVLLDFLKLANVAVHPDRVYETVKRIDKRYCSVLCGEKRLWDRNCWFCPDVHNQSHTLYEFSQEYTRRGRFDLIFPSLKKEYDWIEGAISNDLTRQDLQSLFNTSMDFTTRFEGSLSSTFCTYRAHCSDHGDCVNGVCVCDEEYEGRTCYILRDIGLERMRKPEKSF</sequence>
<dbReference type="InParanoid" id="A0A024GQA3"/>
<keyword evidence="2" id="KW-0547">Nucleotide-binding</keyword>
<keyword evidence="1" id="KW-0436">Ligase</keyword>
<dbReference type="CDD" id="cd00054">
    <property type="entry name" value="EGF_CA"/>
    <property type="match status" value="1"/>
</dbReference>
<organism evidence="7 8">
    <name type="scientific">Albugo candida</name>
    <dbReference type="NCBI Taxonomy" id="65357"/>
    <lineage>
        <taxon>Eukaryota</taxon>
        <taxon>Sar</taxon>
        <taxon>Stramenopiles</taxon>
        <taxon>Oomycota</taxon>
        <taxon>Peronosporomycetes</taxon>
        <taxon>Albuginales</taxon>
        <taxon>Albuginaceae</taxon>
        <taxon>Albugo</taxon>
    </lineage>
</organism>
<feature type="signal peptide" evidence="6">
    <location>
        <begin position="1"/>
        <end position="17"/>
    </location>
</feature>
<comment type="catalytic activity">
    <reaction evidence="5">
        <text>L-glutamyl-[protein] + L-glutamate + ATP = gamma-L-glutamyl-L-glutamyl-[protein] + ADP + phosphate + H(+)</text>
        <dbReference type="Rhea" id="RHEA:60144"/>
        <dbReference type="Rhea" id="RHEA-COMP:10208"/>
        <dbReference type="Rhea" id="RHEA-COMP:15517"/>
        <dbReference type="ChEBI" id="CHEBI:15378"/>
        <dbReference type="ChEBI" id="CHEBI:29973"/>
        <dbReference type="ChEBI" id="CHEBI:29985"/>
        <dbReference type="ChEBI" id="CHEBI:30616"/>
        <dbReference type="ChEBI" id="CHEBI:43474"/>
        <dbReference type="ChEBI" id="CHEBI:143622"/>
        <dbReference type="ChEBI" id="CHEBI:456216"/>
    </reaction>
    <physiologicalReaction direction="left-to-right" evidence="5">
        <dbReference type="Rhea" id="RHEA:60145"/>
    </physiologicalReaction>
</comment>
<keyword evidence="6" id="KW-0732">Signal</keyword>
<evidence type="ECO:0000256" key="5">
    <source>
        <dbReference type="ARBA" id="ARBA00049274"/>
    </source>
</evidence>
<dbReference type="GO" id="GO:0015631">
    <property type="term" value="F:tubulin binding"/>
    <property type="evidence" value="ECO:0007669"/>
    <property type="project" value="TreeGrafter"/>
</dbReference>
<proteinExistence type="predicted"/>
<evidence type="ECO:0000256" key="3">
    <source>
        <dbReference type="ARBA" id="ARBA00022840"/>
    </source>
</evidence>
<dbReference type="Gene3D" id="2.10.25.10">
    <property type="entry name" value="Laminin"/>
    <property type="match status" value="1"/>
</dbReference>
<dbReference type="GO" id="GO:0005524">
    <property type="term" value="F:ATP binding"/>
    <property type="evidence" value="ECO:0007669"/>
    <property type="project" value="UniProtKB-KW"/>
</dbReference>
<dbReference type="Proteomes" id="UP000053237">
    <property type="component" value="Unassembled WGS sequence"/>
</dbReference>
<accession>A0A024GQA3</accession>
<dbReference type="InterPro" id="IPR004344">
    <property type="entry name" value="TTL/TTLL_fam"/>
</dbReference>
<reference evidence="7 8" key="1">
    <citation type="submission" date="2012-05" db="EMBL/GenBank/DDBJ databases">
        <title>Recombination and specialization in a pathogen metapopulation.</title>
        <authorList>
            <person name="Gardiner A."/>
            <person name="Kemen E."/>
            <person name="Schultz-Larsen T."/>
            <person name="MacLean D."/>
            <person name="Van Oosterhout C."/>
            <person name="Jones J.D.G."/>
        </authorList>
    </citation>
    <scope>NUCLEOTIDE SEQUENCE [LARGE SCALE GENOMIC DNA]</scope>
    <source>
        <strain evidence="7 8">Ac Nc2</strain>
    </source>
</reference>
<protein>
    <recommendedName>
        <fullName evidence="4">Tubulin--tyrosine ligase-like protein 5</fullName>
    </recommendedName>
</protein>
<dbReference type="PANTHER" id="PTHR12241">
    <property type="entry name" value="TUBULIN POLYGLUTAMYLASE"/>
    <property type="match status" value="1"/>
</dbReference>
<keyword evidence="3" id="KW-0067">ATP-binding</keyword>
<gene>
    <name evidence="7" type="ORF">BN9_096760</name>
</gene>
<dbReference type="STRING" id="65357.A0A024GQA3"/>
<dbReference type="Gene3D" id="3.30.470.20">
    <property type="entry name" value="ATP-grasp fold, B domain"/>
    <property type="match status" value="1"/>
</dbReference>
<dbReference type="GO" id="GO:0000226">
    <property type="term" value="P:microtubule cytoskeleton organization"/>
    <property type="evidence" value="ECO:0007669"/>
    <property type="project" value="TreeGrafter"/>
</dbReference>
<feature type="chain" id="PRO_5001529616" description="Tubulin--tyrosine ligase-like protein 5" evidence="6">
    <location>
        <begin position="18"/>
        <end position="568"/>
    </location>
</feature>